<proteinExistence type="predicted"/>
<protein>
    <recommendedName>
        <fullName evidence="3">F-box domain-containing protein</fullName>
    </recommendedName>
</protein>
<dbReference type="PANTHER" id="PTHR31672">
    <property type="entry name" value="BNACNNG10540D PROTEIN"/>
    <property type="match status" value="1"/>
</dbReference>
<sequence length="380" mass="42361">MAEEEQSKVTVTVHGDVLETIFSHIPLHLLLPACFVSKQWNAAVFSSLRRFNNPKPWLLLHTQSIRRPQTTAAFAYDPRSHLWLRINRKLPHEHVSAALRCSSSSAAILYVLNPSEFSFSIDPLHLTWHHVNPPSVWRIDPIVAVVGHRIIVAGGACEFEDDPLAVEFYDISSRRWERTESMPATLKDSAASTWLSVTANTQTIFIMEQRSGVTHSFNPDSKTWNGPYDLRPDPNIYFSAIAFHGYKLIMLGLLGDPDDTNEVKVWELSGESFEFYNEIGKMPPELVEKLKGEGISFSSIRISSIAGNFFYIHNPGEPGELVALEVGDGGRCQWGSLKNPAASDRGRVAERVVFTCSDVRLSDIGRAVATGDEIVTLGKC</sequence>
<dbReference type="SUPFAM" id="SSF117281">
    <property type="entry name" value="Kelch motif"/>
    <property type="match status" value="1"/>
</dbReference>
<evidence type="ECO:0000313" key="2">
    <source>
        <dbReference type="Proteomes" id="UP001472677"/>
    </source>
</evidence>
<organism evidence="1 2">
    <name type="scientific">Hibiscus sabdariffa</name>
    <name type="common">roselle</name>
    <dbReference type="NCBI Taxonomy" id="183260"/>
    <lineage>
        <taxon>Eukaryota</taxon>
        <taxon>Viridiplantae</taxon>
        <taxon>Streptophyta</taxon>
        <taxon>Embryophyta</taxon>
        <taxon>Tracheophyta</taxon>
        <taxon>Spermatophyta</taxon>
        <taxon>Magnoliopsida</taxon>
        <taxon>eudicotyledons</taxon>
        <taxon>Gunneridae</taxon>
        <taxon>Pentapetalae</taxon>
        <taxon>rosids</taxon>
        <taxon>malvids</taxon>
        <taxon>Malvales</taxon>
        <taxon>Malvaceae</taxon>
        <taxon>Malvoideae</taxon>
        <taxon>Hibiscus</taxon>
    </lineage>
</organism>
<evidence type="ECO:0000313" key="1">
    <source>
        <dbReference type="EMBL" id="KAK8512851.1"/>
    </source>
</evidence>
<comment type="caution">
    <text evidence="1">The sequence shown here is derived from an EMBL/GenBank/DDBJ whole genome shotgun (WGS) entry which is preliminary data.</text>
</comment>
<dbReference type="Proteomes" id="UP001472677">
    <property type="component" value="Unassembled WGS sequence"/>
</dbReference>
<keyword evidence="2" id="KW-1185">Reference proteome</keyword>
<reference evidence="1 2" key="1">
    <citation type="journal article" date="2024" name="G3 (Bethesda)">
        <title>Genome assembly of Hibiscus sabdariffa L. provides insights into metabolisms of medicinal natural products.</title>
        <authorList>
            <person name="Kim T."/>
        </authorList>
    </citation>
    <scope>NUCLEOTIDE SEQUENCE [LARGE SCALE GENOMIC DNA]</scope>
    <source>
        <strain evidence="1">TK-2024</strain>
        <tissue evidence="1">Old leaves</tissue>
    </source>
</reference>
<gene>
    <name evidence="1" type="ORF">V6N12_030263</name>
</gene>
<accession>A0ABR2C0E7</accession>
<dbReference type="InterPro" id="IPR015915">
    <property type="entry name" value="Kelch-typ_b-propeller"/>
</dbReference>
<dbReference type="InterPro" id="IPR011498">
    <property type="entry name" value="Kelch_2"/>
</dbReference>
<dbReference type="EMBL" id="JBBPBM010000071">
    <property type="protein sequence ID" value="KAK8512851.1"/>
    <property type="molecule type" value="Genomic_DNA"/>
</dbReference>
<name>A0ABR2C0E7_9ROSI</name>
<evidence type="ECO:0008006" key="3">
    <source>
        <dbReference type="Google" id="ProtNLM"/>
    </source>
</evidence>
<dbReference type="Pfam" id="PF07646">
    <property type="entry name" value="Kelch_2"/>
    <property type="match status" value="1"/>
</dbReference>
<dbReference type="Gene3D" id="2.120.10.80">
    <property type="entry name" value="Kelch-type beta propeller"/>
    <property type="match status" value="1"/>
</dbReference>
<dbReference type="InterPro" id="IPR050796">
    <property type="entry name" value="SCF_F-box_component"/>
</dbReference>
<dbReference type="PANTHER" id="PTHR31672:SF8">
    <property type="entry name" value="F-BOX DOMAIN-CONTAINING PROTEIN"/>
    <property type="match status" value="1"/>
</dbReference>